<dbReference type="SUPFAM" id="SSF51120">
    <property type="entry name" value="beta-Roll"/>
    <property type="match status" value="1"/>
</dbReference>
<dbReference type="InterPro" id="IPR029052">
    <property type="entry name" value="Metallo-depent_PP-like"/>
</dbReference>
<dbReference type="SUPFAM" id="SSF56219">
    <property type="entry name" value="DNase I-like"/>
    <property type="match status" value="1"/>
</dbReference>
<dbReference type="eggNOG" id="COG3540">
    <property type="taxonomic scope" value="Bacteria"/>
</dbReference>
<dbReference type="eggNOG" id="COG4222">
    <property type="taxonomic scope" value="Bacteria"/>
</dbReference>
<feature type="domain" description="BPP" evidence="2">
    <location>
        <begin position="736"/>
        <end position="1389"/>
    </location>
</feature>
<dbReference type="InterPro" id="IPR036691">
    <property type="entry name" value="Endo/exonu/phosph_ase_sf"/>
</dbReference>
<dbReference type="Gene3D" id="2.120.10.30">
    <property type="entry name" value="TolB, C-terminal domain"/>
    <property type="match status" value="1"/>
</dbReference>
<dbReference type="InterPro" id="IPR005135">
    <property type="entry name" value="Endo/exonuclease/phosphatase"/>
</dbReference>
<dbReference type="Gene3D" id="3.60.21.70">
    <property type="entry name" value="PhoD-like phosphatase"/>
    <property type="match status" value="1"/>
</dbReference>
<dbReference type="Pfam" id="PF16655">
    <property type="entry name" value="PhoD_N"/>
    <property type="match status" value="1"/>
</dbReference>
<dbReference type="InterPro" id="IPR003431">
    <property type="entry name" value="B-propeller_Phytase"/>
</dbReference>
<dbReference type="RefSeq" id="WP_015228494.1">
    <property type="nucleotide sequence ID" value="NC_019780.1"/>
</dbReference>
<reference evidence="3" key="1">
    <citation type="submission" date="2012-04" db="EMBL/GenBank/DDBJ databases">
        <title>Finished genome of Dactylococcopsis salina PCC 8305.</title>
        <authorList>
            <consortium name="US DOE Joint Genome Institute"/>
            <person name="Gugger M."/>
            <person name="Coursin T."/>
            <person name="Rippka R."/>
            <person name="Tandeau De Marsac N."/>
            <person name="Huntemann M."/>
            <person name="Wei C.-L."/>
            <person name="Han J."/>
            <person name="Detter J.C."/>
            <person name="Han C."/>
            <person name="Tapia R."/>
            <person name="Daligault H."/>
            <person name="Chen A."/>
            <person name="Krypides N."/>
            <person name="Mavromatis K."/>
            <person name="Markowitz V."/>
            <person name="Szeto E."/>
            <person name="Ivanova N."/>
            <person name="Ovchinnikova G."/>
            <person name="Pagani I."/>
            <person name="Pati A."/>
            <person name="Goodwin L."/>
            <person name="Peters L."/>
            <person name="Pitluck S."/>
            <person name="Woyke T."/>
            <person name="Kerfeld C."/>
        </authorList>
    </citation>
    <scope>NUCLEOTIDE SEQUENCE [LARGE SCALE GENOMIC DNA]</scope>
    <source>
        <strain evidence="3">PCC 8305</strain>
    </source>
</reference>
<dbReference type="PATRIC" id="fig|13035.3.peg.805"/>
<dbReference type="STRING" id="13035.Dacsa_0724"/>
<gene>
    <name evidence="3" type="ORF">Dacsa_0724</name>
</gene>
<dbReference type="InterPro" id="IPR032093">
    <property type="entry name" value="PhoD_N"/>
</dbReference>
<dbReference type="InterPro" id="IPR038607">
    <property type="entry name" value="PhoD-like_sf"/>
</dbReference>
<dbReference type="KEGG" id="dsl:Dacsa_0724"/>
<name>K9YSJ8_DACS8</name>
<dbReference type="PANTHER" id="PTHR43606">
    <property type="entry name" value="PHOSPHATASE, PUTATIVE (AFU_ORTHOLOGUE AFUA_6G08710)-RELATED"/>
    <property type="match status" value="1"/>
</dbReference>
<dbReference type="eggNOG" id="COG3240">
    <property type="taxonomic scope" value="Bacteria"/>
</dbReference>
<dbReference type="Pfam" id="PF02333">
    <property type="entry name" value="Phytase"/>
    <property type="match status" value="2"/>
</dbReference>
<sequence>MDSLRFASFNASLNRDSEGELITDLSTPDNEQAQTIAEIIQRNNPDVILINEFDDDSEGEAAQLFQDNYLSIPQSEGLNPVNYPHVFFAPSNTGIPSGFDLDNNGEIGGGNDAFGFGNFPGQFGMLLLSKHPIVEEEVRTFQNFLWKDMPGALLPDNPDTPEPNDWYSEEELEAFRLSSKNHWDIPININGEIIHALAAHPTPPVFDGEEDRNGLRNHDEIRLFADYINPNESDYIYDDNGNFGGLEAGEKFVILGDYNADPFDGDSSNDAALQLTENPLINNSVIPSSEGGVDASQRQGELNETHQGNPAYDTADFGPDDQTGNLRVDYALPSANLEIQEASVFWPEQGEPLFDLVGNFPFPSSDHRLVSVDIATNNTNKEIPMRNTVTAIELLEEVTISTATTFEETEIGGLSGLVYDAANGVYYAISDDRGSETSNSRFYTLEINVENGDITFTDVTTLLDADGNPFASGSIDPEGIALSDNNTLYISSEGDASQQIPPFVNEFSLDGEQISELPVDEKYTPNAEGTFGIRNNLAFESATISPDGRFLYTATENALAQDSPPATPENESISRIIKYDLTTGEVVAEFGYNVAAVPDVPNPTDGLATNGLVELLAVDNNGTLLALERAFSQGVGNTVKLYEVKTQGALDVSSEADLFREEPFTDDGETVEAAPFVIDPAVIKTELLDLEADLGIAPDNLEALAFGPTLEDGRQSLIIASDNNFSEGQTNQFITLAVDLEGTPIAQPTVETPLTEDSEDAATPLQGDSDDPAIWVNPNNPDDSLVMATLKDGGAVVFNLQGEVQQTITPSDVDPEAGFGEIRYNNVDLVYGFDLGGESVDLAVFSDRENDTLNIFQIDPNTGELSDITADGILETIFGVDDGEATAYGLATYTSPVSGASYAFVTQADGNLVAQLQLNDTGNGTVDAEIVRTLELPVPTGDPEDSQSEGLVIDEELGFGYVALEERVGILKFSAEPDTGNDLQVIQPLTEPSELTPEPFSKFVTFGDSSVDVGNVFLGNDRTFPPSPPYFEGRFSNGRVFVELIAEELGLSASTPSLAGGDNYAFSGAELGDGTSTDNTPNIGEQINSYLAGNTPTEDDLIFISAGSNNNFQDADNLPNPAEVVSLLTSHLTTLANAGAENFAVANIPPLGNAPLITSPEDATAVNSAISEYNTLLDTELDTLEDSLDVEIYELDLDVSLQNIIDDPAAFEITNVTDQALNTETGEAVDNPNEFLFWDDIHPTEKVGEIIAQDALEVIPQGTDQLVSGEPSPLVPDIEGLDLYYGADGKGYLLASSQGDSSYAVYSREGNNEYLGSFVIGDNGEIDQVNESDGLDVINVNLGSAFPNGLAVFQDGANDPQNAVPDEEELENNSTNFKFVPWDNIANRFENPLDIDPTSFDPRNPEANTLPNGIASGDVSQETAMLWTRSTVPGEVTFELATSAEFNTIVQTLTATVTDINQPVKVKAEALNADTEYYYRVTDAAGTSKVGEFETAAESGNNGLTFGVSGDWRGELAPYPAINNVPEANLKFFVEHGDTIYADDTSPALLNPDGTQKEQAENLAEFRLKHQEVYGNRFGENTWADLRESTSVFATIDDHEVVNDFAGGASADSDSRFAETEGLINDTQLFEDGLQAFQEYNPIEDRFYGETGDERTANERELYRSQTYGDDAAVMILDNRSFRDDQIDGVTDTTDTEEVARFFNEAFDPTRTMLGEPQLEDLKADLLEAEESGVTWKFVMVPEPIQELGLFNADSYEGYLAERTEILKFVEDNGIDNVVFVAADIHGTFVNNLTYQEEPFGERIPTSTFEITTGSVAYDPPFGEVVIDVATQTGVIPPEQRAFYDSLPVASDLDSEVNDKDDFLKQAFNDAAISPLGLDPVGLDDNLPQADGLVDANLIQGDYVAAHTFGWTEFDINPNSQQLTVTTYGVDAYTEEELLANPEAITDRTPEIVSQFTVNPANFSQPETLPQPRFGSLGDDEIEPTTNELTFAGSGDDVVDASVGGGGNRLYGGSDADELLVSSNDRAFGGAGNDVLDASVGSGDNRLYGGSGDDILLAGSNDRAIGGDGDDRFFTPEGGNNVFTGGNGADQFWIANAQFPTSTNEITDFTPDEDVLGIGGIDSISEFADLTLTLDGAATIVAAGDNELARLLGINESDLNANQFVIQSEIEAV</sequence>
<dbReference type="InterPro" id="IPR001087">
    <property type="entry name" value="GDSL"/>
</dbReference>
<feature type="compositionally biased region" description="Polar residues" evidence="1">
    <location>
        <begin position="296"/>
        <end position="308"/>
    </location>
</feature>
<dbReference type="PANTHER" id="PTHR43606:SF2">
    <property type="entry name" value="ALKALINE PHOSPHATASE FAMILY PROTEIN (AFU_ORTHOLOGUE AFUA_5G03860)"/>
    <property type="match status" value="1"/>
</dbReference>
<accession>K9YSJ8</accession>
<keyword evidence="4" id="KW-1185">Reference proteome</keyword>
<dbReference type="PRINTS" id="PR00313">
    <property type="entry name" value="CABNDNGRPT"/>
</dbReference>
<dbReference type="Gene3D" id="2.150.10.10">
    <property type="entry name" value="Serralysin-like metalloprotease, C-terminal"/>
    <property type="match status" value="1"/>
</dbReference>
<dbReference type="Pfam" id="PF03372">
    <property type="entry name" value="Exo_endo_phos"/>
    <property type="match status" value="1"/>
</dbReference>
<dbReference type="Pfam" id="PF00657">
    <property type="entry name" value="Lipase_GDSL"/>
    <property type="match status" value="1"/>
</dbReference>
<dbReference type="InterPro" id="IPR052900">
    <property type="entry name" value="Phospholipid_Metab_Enz"/>
</dbReference>
<dbReference type="GO" id="GO:0016158">
    <property type="term" value="F:inositol hexakisphosphate 3-phosphatase activity"/>
    <property type="evidence" value="ECO:0007669"/>
    <property type="project" value="InterPro"/>
</dbReference>
<dbReference type="HOGENOM" id="CLU_001087_0_0_3"/>
<dbReference type="EMBL" id="CP003944">
    <property type="protein sequence ID" value="AFZ49482.1"/>
    <property type="molecule type" value="Genomic_DNA"/>
</dbReference>
<proteinExistence type="predicted"/>
<dbReference type="eggNOG" id="COG2931">
    <property type="taxonomic scope" value="Bacteria"/>
</dbReference>
<dbReference type="Gene3D" id="2.60.40.380">
    <property type="entry name" value="Purple acid phosphatase-like, N-terminal"/>
    <property type="match status" value="1"/>
</dbReference>
<evidence type="ECO:0000313" key="3">
    <source>
        <dbReference type="EMBL" id="AFZ49482.1"/>
    </source>
</evidence>
<dbReference type="SUPFAM" id="SSF56300">
    <property type="entry name" value="Metallo-dependent phosphatases"/>
    <property type="match status" value="1"/>
</dbReference>
<dbReference type="eggNOG" id="COG4247">
    <property type="taxonomic scope" value="Bacteria"/>
</dbReference>
<feature type="region of interest" description="Disordered" evidence="1">
    <location>
        <begin position="753"/>
        <end position="773"/>
    </location>
</feature>
<dbReference type="InterPro" id="IPR018946">
    <property type="entry name" value="PhoD-like_MPP"/>
</dbReference>
<dbReference type="Pfam" id="PF09423">
    <property type="entry name" value="PhoD"/>
    <property type="match status" value="1"/>
</dbReference>
<dbReference type="InterPro" id="IPR011049">
    <property type="entry name" value="Serralysin-like_metalloprot_C"/>
</dbReference>
<dbReference type="Proteomes" id="UP000010482">
    <property type="component" value="Chromosome"/>
</dbReference>
<dbReference type="Gene3D" id="3.40.50.1110">
    <property type="entry name" value="SGNH hydrolase"/>
    <property type="match status" value="1"/>
</dbReference>
<dbReference type="Gene3D" id="3.60.10.10">
    <property type="entry name" value="Endonuclease/exonuclease/phosphatase"/>
    <property type="match status" value="1"/>
</dbReference>
<dbReference type="InterPro" id="IPR011042">
    <property type="entry name" value="6-blade_b-propeller_TolB-like"/>
</dbReference>
<dbReference type="CDD" id="cd01846">
    <property type="entry name" value="fatty_acyltransferase_like"/>
    <property type="match status" value="1"/>
</dbReference>
<dbReference type="SUPFAM" id="SSF50956">
    <property type="entry name" value="Thermostable phytase (3-phytase)"/>
    <property type="match status" value="1"/>
</dbReference>
<protein>
    <recommendedName>
        <fullName evidence="2">BPP domain-containing protein</fullName>
    </recommendedName>
</protein>
<dbReference type="Pfam" id="PF13449">
    <property type="entry name" value="Phytase-like"/>
    <property type="match status" value="1"/>
</dbReference>
<feature type="region of interest" description="Disordered" evidence="1">
    <location>
        <begin position="288"/>
        <end position="323"/>
    </location>
</feature>
<evidence type="ECO:0000259" key="2">
    <source>
        <dbReference type="PROSITE" id="PS51662"/>
    </source>
</evidence>
<organism evidence="3 4">
    <name type="scientific">Dactylococcopsis salina (strain PCC 8305)</name>
    <name type="common">Myxobactron salinum</name>
    <dbReference type="NCBI Taxonomy" id="13035"/>
    <lineage>
        <taxon>Bacteria</taxon>
        <taxon>Bacillati</taxon>
        <taxon>Cyanobacteriota</taxon>
        <taxon>Cyanophyceae</taxon>
        <taxon>Nodosilineales</taxon>
        <taxon>Cymatolegaceae</taxon>
        <taxon>Dactylococcopsis</taxon>
    </lineage>
</organism>
<dbReference type="InterPro" id="IPR036514">
    <property type="entry name" value="SGNH_hydro_sf"/>
</dbReference>
<dbReference type="SUPFAM" id="SSF52266">
    <property type="entry name" value="SGNH hydrolase"/>
    <property type="match status" value="1"/>
</dbReference>
<dbReference type="PROSITE" id="PS51662">
    <property type="entry name" value="BP_PHYTASE"/>
    <property type="match status" value="1"/>
</dbReference>
<evidence type="ECO:0000313" key="4">
    <source>
        <dbReference type="Proteomes" id="UP000010482"/>
    </source>
</evidence>
<evidence type="ECO:0000256" key="1">
    <source>
        <dbReference type="SAM" id="MobiDB-lite"/>
    </source>
</evidence>
<dbReference type="SUPFAM" id="SSF63825">
    <property type="entry name" value="YWTD domain"/>
    <property type="match status" value="1"/>
</dbReference>
<dbReference type="InterPro" id="IPR027372">
    <property type="entry name" value="Phytase-like_dom"/>
</dbReference>